<feature type="transmembrane region" description="Helical" evidence="6">
    <location>
        <begin position="239"/>
        <end position="258"/>
    </location>
</feature>
<keyword evidence="8" id="KW-1185">Reference proteome</keyword>
<dbReference type="PANTHER" id="PTHR11785:SF528">
    <property type="entry name" value="AMINO ACID TRANSPORTER PROTEIN JHI-21"/>
    <property type="match status" value="1"/>
</dbReference>
<dbReference type="GO" id="GO:0016020">
    <property type="term" value="C:membrane"/>
    <property type="evidence" value="ECO:0007669"/>
    <property type="project" value="UniProtKB-SubCell"/>
</dbReference>
<dbReference type="Pfam" id="PF13520">
    <property type="entry name" value="AA_permease_2"/>
    <property type="match status" value="1"/>
</dbReference>
<evidence type="ECO:0000256" key="2">
    <source>
        <dbReference type="ARBA" id="ARBA00022692"/>
    </source>
</evidence>
<feature type="transmembrane region" description="Helical" evidence="6">
    <location>
        <begin position="182"/>
        <end position="200"/>
    </location>
</feature>
<feature type="transmembrane region" description="Helical" evidence="6">
    <location>
        <begin position="99"/>
        <end position="119"/>
    </location>
</feature>
<evidence type="ECO:0000256" key="1">
    <source>
        <dbReference type="ARBA" id="ARBA00004141"/>
    </source>
</evidence>
<feature type="compositionally biased region" description="Polar residues" evidence="5">
    <location>
        <begin position="301"/>
        <end position="312"/>
    </location>
</feature>
<evidence type="ECO:0000256" key="3">
    <source>
        <dbReference type="ARBA" id="ARBA00022989"/>
    </source>
</evidence>
<reference evidence="7" key="2">
    <citation type="submission" date="2025-09" db="UniProtKB">
        <authorList>
            <consortium name="Ensembl"/>
        </authorList>
    </citation>
    <scope>IDENTIFICATION</scope>
</reference>
<feature type="region of interest" description="Disordered" evidence="5">
    <location>
        <begin position="290"/>
        <end position="312"/>
    </location>
</feature>
<dbReference type="InterPro" id="IPR050598">
    <property type="entry name" value="AminoAcid_Transporter"/>
</dbReference>
<evidence type="ECO:0000256" key="6">
    <source>
        <dbReference type="SAM" id="Phobius"/>
    </source>
</evidence>
<dbReference type="GeneTree" id="ENSGT00940000158278"/>
<keyword evidence="4 6" id="KW-0472">Membrane</keyword>
<keyword evidence="2 6" id="KW-0812">Transmembrane</keyword>
<evidence type="ECO:0000256" key="4">
    <source>
        <dbReference type="ARBA" id="ARBA00023136"/>
    </source>
</evidence>
<protein>
    <submittedName>
        <fullName evidence="7">Solute carrier family 7 member 8</fullName>
    </submittedName>
</protein>
<dbReference type="GO" id="GO:0015179">
    <property type="term" value="F:L-amino acid transmembrane transporter activity"/>
    <property type="evidence" value="ECO:0007669"/>
    <property type="project" value="TreeGrafter"/>
</dbReference>
<comment type="subcellular location">
    <subcellularLocation>
        <location evidence="1">Membrane</location>
        <topology evidence="1">Multi-pass membrane protein</topology>
    </subcellularLocation>
</comment>
<name>A0A8C4QKM4_EPTBU</name>
<dbReference type="AlphaFoldDB" id="A0A8C4QKM4"/>
<dbReference type="GO" id="GO:0015175">
    <property type="term" value="F:neutral L-amino acid transmembrane transporter activity"/>
    <property type="evidence" value="ECO:0007669"/>
    <property type="project" value="TreeGrafter"/>
</dbReference>
<dbReference type="InterPro" id="IPR002293">
    <property type="entry name" value="AA/rel_permease1"/>
</dbReference>
<evidence type="ECO:0000256" key="5">
    <source>
        <dbReference type="SAM" id="MobiDB-lite"/>
    </source>
</evidence>
<dbReference type="Proteomes" id="UP000694388">
    <property type="component" value="Unplaced"/>
</dbReference>
<keyword evidence="3 6" id="KW-1133">Transmembrane helix</keyword>
<sequence length="312" mass="34991">MNWDPLPKWSAAHLGELLERPLGYLCPGHFHSWKTPCAGPHYHHGICSDMHGNLPRAIYISVPLVTFVYVFANIAYITAMTPEEILTSNAVAVTFGQKLLGAVSWIMPISVALSTFGGVNGSLFTSSRLFFAGAREGHLPILLAMIHTSRCTPIPALLFTCATTLLMFLTSDIYTLINYVGFINYLFYGVTIAGQIYFRWKRPDVIRPIQISLWFPIIYLIFWAFLIIFSLISDPIVCGMGLVIMLSGVPVYYIGVYWKNKPKSFDIFIEMMTKNCQKICTVVYPEQVEEDNEESSLPHKANSQSGIADQAE</sequence>
<organism evidence="7 8">
    <name type="scientific">Eptatretus burgeri</name>
    <name type="common">Inshore hagfish</name>
    <dbReference type="NCBI Taxonomy" id="7764"/>
    <lineage>
        <taxon>Eukaryota</taxon>
        <taxon>Metazoa</taxon>
        <taxon>Chordata</taxon>
        <taxon>Craniata</taxon>
        <taxon>Vertebrata</taxon>
        <taxon>Cyclostomata</taxon>
        <taxon>Myxini</taxon>
        <taxon>Myxiniformes</taxon>
        <taxon>Myxinidae</taxon>
        <taxon>Eptatretinae</taxon>
        <taxon>Eptatretus</taxon>
    </lineage>
</organism>
<dbReference type="Ensembl" id="ENSEBUT00000017523.1">
    <property type="protein sequence ID" value="ENSEBUP00000016947.1"/>
    <property type="gene ID" value="ENSEBUG00000010617.1"/>
</dbReference>
<accession>A0A8C4QKM4</accession>
<dbReference type="PANTHER" id="PTHR11785">
    <property type="entry name" value="AMINO ACID TRANSPORTER"/>
    <property type="match status" value="1"/>
</dbReference>
<dbReference type="Gene3D" id="1.20.1740.10">
    <property type="entry name" value="Amino acid/polyamine transporter I"/>
    <property type="match status" value="1"/>
</dbReference>
<feature type="transmembrane region" description="Helical" evidence="6">
    <location>
        <begin position="212"/>
        <end position="233"/>
    </location>
</feature>
<feature type="transmembrane region" description="Helical" evidence="6">
    <location>
        <begin position="58"/>
        <end position="79"/>
    </location>
</feature>
<dbReference type="FunFam" id="1.20.1740.10:FF:000095">
    <property type="entry name" value="B(0,+)-type amino acid transporter 1-like"/>
    <property type="match status" value="1"/>
</dbReference>
<evidence type="ECO:0000313" key="7">
    <source>
        <dbReference type="Ensembl" id="ENSEBUP00000016947.1"/>
    </source>
</evidence>
<proteinExistence type="predicted"/>
<evidence type="ECO:0000313" key="8">
    <source>
        <dbReference type="Proteomes" id="UP000694388"/>
    </source>
</evidence>
<reference evidence="7" key="1">
    <citation type="submission" date="2025-08" db="UniProtKB">
        <authorList>
            <consortium name="Ensembl"/>
        </authorList>
    </citation>
    <scope>IDENTIFICATION</scope>
</reference>